<dbReference type="InterPro" id="IPR024467">
    <property type="entry name" value="Xre/MbcA/ParS-like_toxin-bd"/>
</dbReference>
<dbReference type="Proteomes" id="UP001363010">
    <property type="component" value="Unassembled WGS sequence"/>
</dbReference>
<dbReference type="RefSeq" id="WP_340367596.1">
    <property type="nucleotide sequence ID" value="NZ_JBBKZV010000036.1"/>
</dbReference>
<keyword evidence="3" id="KW-1185">Reference proteome</keyword>
<accession>A0ABU8W937</accession>
<feature type="domain" description="Antitoxin Xre/MbcA/ParS-like toxin-binding" evidence="1">
    <location>
        <begin position="201"/>
        <end position="248"/>
    </location>
</feature>
<evidence type="ECO:0000313" key="2">
    <source>
        <dbReference type="EMBL" id="MEJ8826559.1"/>
    </source>
</evidence>
<evidence type="ECO:0000313" key="3">
    <source>
        <dbReference type="Proteomes" id="UP001363010"/>
    </source>
</evidence>
<proteinExistence type="predicted"/>
<name>A0ABU8W937_9BURK</name>
<dbReference type="EMBL" id="JBBKZV010000036">
    <property type="protein sequence ID" value="MEJ8826559.1"/>
    <property type="molecule type" value="Genomic_DNA"/>
</dbReference>
<evidence type="ECO:0000259" key="1">
    <source>
        <dbReference type="Pfam" id="PF09722"/>
    </source>
</evidence>
<sequence>MGNRVTCIAGYAFLEKAFLADAEPLCVADGVRQIAQRDQSKQNCWNSFDQVGALIEQVTEDAGAQTAAVREAIEQSSVAIALATQFDAVFARGYPCSAAVKRKLKYKGVVVAANRPRIFVAVDELGRPTFNMEAAASLAACPVTAETVRVWFNATGLERRKDLFQALHVHPSTLSRAGPEKEMDASVTERMLRHSDLLVRAAEVFGEGGKTWLTTPHELLGGKTPMEFAGNEFGAAKVRAMLNAIEYGGVV</sequence>
<gene>
    <name evidence="2" type="ORF">WKW80_31830</name>
</gene>
<dbReference type="Pfam" id="PF09722">
    <property type="entry name" value="Xre_MbcA_ParS_C"/>
    <property type="match status" value="1"/>
</dbReference>
<protein>
    <submittedName>
        <fullName evidence="2">MbcA/ParS/Xre antitoxin family protein</fullName>
    </submittedName>
</protein>
<reference evidence="2 3" key="1">
    <citation type="submission" date="2024-03" db="EMBL/GenBank/DDBJ databases">
        <title>Novel species of the genus Variovorax.</title>
        <authorList>
            <person name="Liu Q."/>
            <person name="Xin Y.-H."/>
        </authorList>
    </citation>
    <scope>NUCLEOTIDE SEQUENCE [LARGE SCALE GENOMIC DNA]</scope>
    <source>
        <strain evidence="2 3">KACC 18501</strain>
    </source>
</reference>
<comment type="caution">
    <text evidence="2">The sequence shown here is derived from an EMBL/GenBank/DDBJ whole genome shotgun (WGS) entry which is preliminary data.</text>
</comment>
<organism evidence="2 3">
    <name type="scientific">Variovorax humicola</name>
    <dbReference type="NCBI Taxonomy" id="1769758"/>
    <lineage>
        <taxon>Bacteria</taxon>
        <taxon>Pseudomonadati</taxon>
        <taxon>Pseudomonadota</taxon>
        <taxon>Betaproteobacteria</taxon>
        <taxon>Burkholderiales</taxon>
        <taxon>Comamonadaceae</taxon>
        <taxon>Variovorax</taxon>
    </lineage>
</organism>